<dbReference type="Gene3D" id="3.40.50.2300">
    <property type="match status" value="1"/>
</dbReference>
<evidence type="ECO:0000313" key="3">
    <source>
        <dbReference type="EMBL" id="MFC3228482.1"/>
    </source>
</evidence>
<dbReference type="EMBL" id="JBHRTR010000028">
    <property type="protein sequence ID" value="MFC3228482.1"/>
    <property type="molecule type" value="Genomic_DNA"/>
</dbReference>
<dbReference type="Proteomes" id="UP001595528">
    <property type="component" value="Unassembled WGS sequence"/>
</dbReference>
<keyword evidence="4" id="KW-1185">Reference proteome</keyword>
<organism evidence="3 4">
    <name type="scientific">Marinibaculum pumilum</name>
    <dbReference type="NCBI Taxonomy" id="1766165"/>
    <lineage>
        <taxon>Bacteria</taxon>
        <taxon>Pseudomonadati</taxon>
        <taxon>Pseudomonadota</taxon>
        <taxon>Alphaproteobacteria</taxon>
        <taxon>Rhodospirillales</taxon>
        <taxon>Rhodospirillaceae</taxon>
        <taxon>Marinibaculum</taxon>
    </lineage>
</organism>
<evidence type="ECO:0000313" key="4">
    <source>
        <dbReference type="Proteomes" id="UP001595528"/>
    </source>
</evidence>
<sequence>MTDVGLNPILIVDDSDDDCEAMMRALKRGTDVANPIVRFDNGQAALDYILAPRSDGNPGPGPRPALVLLDLNMPGVDGRQVLRAIKADESSRTVPVVVLTTSDDDWDIHNCYAEGASTYIKKPVELDGFFKAVGVLKDYWLQVALLPKA</sequence>
<dbReference type="PROSITE" id="PS50110">
    <property type="entry name" value="RESPONSE_REGULATORY"/>
    <property type="match status" value="1"/>
</dbReference>
<protein>
    <submittedName>
        <fullName evidence="3">Response regulator</fullName>
    </submittedName>
</protein>
<dbReference type="PANTHER" id="PTHR44520:SF2">
    <property type="entry name" value="RESPONSE REGULATOR RCP1"/>
    <property type="match status" value="1"/>
</dbReference>
<dbReference type="RefSeq" id="WP_379901633.1">
    <property type="nucleotide sequence ID" value="NZ_JBHRTR010000028.1"/>
</dbReference>
<dbReference type="InterPro" id="IPR001789">
    <property type="entry name" value="Sig_transdc_resp-reg_receiver"/>
</dbReference>
<gene>
    <name evidence="3" type="ORF">ACFOGJ_14655</name>
</gene>
<proteinExistence type="predicted"/>
<dbReference type="CDD" id="cd17557">
    <property type="entry name" value="REC_Rcp-like"/>
    <property type="match status" value="1"/>
</dbReference>
<dbReference type="Pfam" id="PF00072">
    <property type="entry name" value="Response_reg"/>
    <property type="match status" value="1"/>
</dbReference>
<dbReference type="InterPro" id="IPR011006">
    <property type="entry name" value="CheY-like_superfamily"/>
</dbReference>
<evidence type="ECO:0000259" key="2">
    <source>
        <dbReference type="PROSITE" id="PS50110"/>
    </source>
</evidence>
<dbReference type="SMART" id="SM00448">
    <property type="entry name" value="REC"/>
    <property type="match status" value="1"/>
</dbReference>
<feature type="modified residue" description="4-aspartylphosphate" evidence="1">
    <location>
        <position position="70"/>
    </location>
</feature>
<evidence type="ECO:0000256" key="1">
    <source>
        <dbReference type="PROSITE-ProRule" id="PRU00169"/>
    </source>
</evidence>
<dbReference type="SUPFAM" id="SSF52172">
    <property type="entry name" value="CheY-like"/>
    <property type="match status" value="1"/>
</dbReference>
<name>A0ABV7L2G8_9PROT</name>
<accession>A0ABV7L2G8</accession>
<dbReference type="InterPro" id="IPR052893">
    <property type="entry name" value="TCS_response_regulator"/>
</dbReference>
<keyword evidence="1" id="KW-0597">Phosphoprotein</keyword>
<comment type="caution">
    <text evidence="3">The sequence shown here is derived from an EMBL/GenBank/DDBJ whole genome shotgun (WGS) entry which is preliminary data.</text>
</comment>
<feature type="domain" description="Response regulatory" evidence="2">
    <location>
        <begin position="8"/>
        <end position="137"/>
    </location>
</feature>
<reference evidence="4" key="1">
    <citation type="journal article" date="2019" name="Int. J. Syst. Evol. Microbiol.">
        <title>The Global Catalogue of Microorganisms (GCM) 10K type strain sequencing project: providing services to taxonomists for standard genome sequencing and annotation.</title>
        <authorList>
            <consortium name="The Broad Institute Genomics Platform"/>
            <consortium name="The Broad Institute Genome Sequencing Center for Infectious Disease"/>
            <person name="Wu L."/>
            <person name="Ma J."/>
        </authorList>
    </citation>
    <scope>NUCLEOTIDE SEQUENCE [LARGE SCALE GENOMIC DNA]</scope>
    <source>
        <strain evidence="4">KCTC 42964</strain>
    </source>
</reference>
<dbReference type="PANTHER" id="PTHR44520">
    <property type="entry name" value="RESPONSE REGULATOR RCP1-RELATED"/>
    <property type="match status" value="1"/>
</dbReference>